<name>A0ABU4BEF0_9NOCA</name>
<keyword evidence="1" id="KW-0472">Membrane</keyword>
<keyword evidence="3" id="KW-1185">Reference proteome</keyword>
<evidence type="ECO:0000313" key="2">
    <source>
        <dbReference type="EMBL" id="MDV6262570.1"/>
    </source>
</evidence>
<feature type="transmembrane region" description="Helical" evidence="1">
    <location>
        <begin position="37"/>
        <end position="57"/>
    </location>
</feature>
<organism evidence="2 3">
    <name type="scientific">Rhodococcoides yunnanense</name>
    <dbReference type="NCBI Taxonomy" id="278209"/>
    <lineage>
        <taxon>Bacteria</taxon>
        <taxon>Bacillati</taxon>
        <taxon>Actinomycetota</taxon>
        <taxon>Actinomycetes</taxon>
        <taxon>Mycobacteriales</taxon>
        <taxon>Nocardiaceae</taxon>
        <taxon>Rhodococcoides</taxon>
    </lineage>
</organism>
<reference evidence="2 3" key="1">
    <citation type="submission" date="2023-10" db="EMBL/GenBank/DDBJ databases">
        <title>Development of a sustainable strategy for remediation of hydrocarbon-contaminated territories based on the waste exchange concept.</title>
        <authorList>
            <person name="Krivoruchko A."/>
        </authorList>
    </citation>
    <scope>NUCLEOTIDE SEQUENCE [LARGE SCALE GENOMIC DNA]</scope>
    <source>
        <strain evidence="2 3">IEGM 1323</strain>
    </source>
</reference>
<comment type="caution">
    <text evidence="2">The sequence shown here is derived from an EMBL/GenBank/DDBJ whole genome shotgun (WGS) entry which is preliminary data.</text>
</comment>
<sequence length="193" mass="21323">MSVVLKLRDRSWPWSALFWCTVPVSLYGSLYAMTGEWWWTVGITAVAVAALVAWSKPYSEISMGRRRQIWRWTSAVVLSVCALGLFGIAGRELFGDKSIRVGDTTDPRRVACGSVVDPRPNDMLTAQFPDDFPVEARQQFSPISLDSSARRCAERLDSSAYFAAATALGAAQLTGRALIHLRVRRVPVDSVTP</sequence>
<dbReference type="RefSeq" id="WP_317564925.1">
    <property type="nucleotide sequence ID" value="NZ_JAWLJX010000004.1"/>
</dbReference>
<evidence type="ECO:0000256" key="1">
    <source>
        <dbReference type="SAM" id="Phobius"/>
    </source>
</evidence>
<feature type="transmembrane region" description="Helical" evidence="1">
    <location>
        <begin position="69"/>
        <end position="90"/>
    </location>
</feature>
<dbReference type="Proteomes" id="UP001185755">
    <property type="component" value="Unassembled WGS sequence"/>
</dbReference>
<dbReference type="EMBL" id="JAWLJX010000004">
    <property type="protein sequence ID" value="MDV6262570.1"/>
    <property type="molecule type" value="Genomic_DNA"/>
</dbReference>
<protein>
    <submittedName>
        <fullName evidence="2">Uncharacterized protein</fullName>
    </submittedName>
</protein>
<keyword evidence="1" id="KW-0812">Transmembrane</keyword>
<feature type="transmembrane region" description="Helical" evidence="1">
    <location>
        <begin position="12"/>
        <end position="31"/>
    </location>
</feature>
<keyword evidence="1" id="KW-1133">Transmembrane helix</keyword>
<accession>A0ABU4BEF0</accession>
<evidence type="ECO:0000313" key="3">
    <source>
        <dbReference type="Proteomes" id="UP001185755"/>
    </source>
</evidence>
<gene>
    <name evidence="2" type="ORF">R3P96_14620</name>
</gene>
<proteinExistence type="predicted"/>